<organism evidence="2 3">
    <name type="scientific">Setaria digitata</name>
    <dbReference type="NCBI Taxonomy" id="48799"/>
    <lineage>
        <taxon>Eukaryota</taxon>
        <taxon>Metazoa</taxon>
        <taxon>Ecdysozoa</taxon>
        <taxon>Nematoda</taxon>
        <taxon>Chromadorea</taxon>
        <taxon>Rhabditida</taxon>
        <taxon>Spirurina</taxon>
        <taxon>Spiruromorpha</taxon>
        <taxon>Filarioidea</taxon>
        <taxon>Setariidae</taxon>
        <taxon>Setaria</taxon>
    </lineage>
</organism>
<accession>A0A915Q3I4</accession>
<dbReference type="Proteomes" id="UP000887581">
    <property type="component" value="Unplaced"/>
</dbReference>
<evidence type="ECO:0000313" key="3">
    <source>
        <dbReference type="WBParaSite" id="sdigi.contig515.g8771.t1"/>
    </source>
</evidence>
<feature type="compositionally biased region" description="Polar residues" evidence="1">
    <location>
        <begin position="26"/>
        <end position="37"/>
    </location>
</feature>
<sequence>MMSNDGMRRRTSGRIRKTKRVYSPSGDEQMSSSMTTVTEKEASTAGGTCSSEPSASTVNGKKHDTITLNHNTFWNFATSLRHEKIANGKVITLLLKEVTRAIRQLISGAKHAMQQAERQKLLCDDLNTFIGAEGGKLLYGFTEDNKWQKIGDVFVPYDDILDLSDEDATNFQEDNIMGSINKVGRAAEK</sequence>
<evidence type="ECO:0000313" key="2">
    <source>
        <dbReference type="Proteomes" id="UP000887581"/>
    </source>
</evidence>
<feature type="compositionally biased region" description="Polar residues" evidence="1">
    <location>
        <begin position="45"/>
        <end position="59"/>
    </location>
</feature>
<proteinExistence type="predicted"/>
<dbReference type="AlphaFoldDB" id="A0A915Q3I4"/>
<name>A0A915Q3I4_9BILA</name>
<protein>
    <submittedName>
        <fullName evidence="3">Histone H2A/H2B/H3 domain-containing protein</fullName>
    </submittedName>
</protein>
<keyword evidence="2" id="KW-1185">Reference proteome</keyword>
<dbReference type="WBParaSite" id="sdigi.contig515.g8771.t1">
    <property type="protein sequence ID" value="sdigi.contig515.g8771.t1"/>
    <property type="gene ID" value="sdigi.contig515.g8771"/>
</dbReference>
<feature type="compositionally biased region" description="Basic residues" evidence="1">
    <location>
        <begin position="9"/>
        <end position="20"/>
    </location>
</feature>
<feature type="region of interest" description="Disordered" evidence="1">
    <location>
        <begin position="1"/>
        <end position="62"/>
    </location>
</feature>
<evidence type="ECO:0000256" key="1">
    <source>
        <dbReference type="SAM" id="MobiDB-lite"/>
    </source>
</evidence>
<reference evidence="3" key="1">
    <citation type="submission" date="2022-11" db="UniProtKB">
        <authorList>
            <consortium name="WormBaseParasite"/>
        </authorList>
    </citation>
    <scope>IDENTIFICATION</scope>
</reference>